<accession>A0ABY0IKG7</accession>
<dbReference type="RefSeq" id="WP_114705927.1">
    <property type="nucleotide sequence ID" value="NZ_QDKL01000001.1"/>
</dbReference>
<gene>
    <name evidence="1" type="ORF">DAY19_04225</name>
</gene>
<evidence type="ECO:0008006" key="3">
    <source>
        <dbReference type="Google" id="ProtNLM"/>
    </source>
</evidence>
<protein>
    <recommendedName>
        <fullName evidence="3">HEXXH motif domain-containing protein</fullName>
    </recommendedName>
</protein>
<evidence type="ECO:0000313" key="1">
    <source>
        <dbReference type="EMBL" id="RZF22985.1"/>
    </source>
</evidence>
<dbReference type="InterPro" id="IPR026337">
    <property type="entry name" value="AKG_HExxH"/>
</dbReference>
<evidence type="ECO:0000313" key="2">
    <source>
        <dbReference type="Proteomes" id="UP000443582"/>
    </source>
</evidence>
<comment type="caution">
    <text evidence="1">The sequence shown here is derived from an EMBL/GenBank/DDBJ whole genome shotgun (WGS) entry which is preliminary data.</text>
</comment>
<name>A0ABY0IKG7_9BACT</name>
<organism evidence="1 2">
    <name type="scientific">Halobacteriovorax vibrionivorans</name>
    <dbReference type="NCBI Taxonomy" id="2152716"/>
    <lineage>
        <taxon>Bacteria</taxon>
        <taxon>Pseudomonadati</taxon>
        <taxon>Bdellovibrionota</taxon>
        <taxon>Bacteriovoracia</taxon>
        <taxon>Bacteriovoracales</taxon>
        <taxon>Halobacteriovoraceae</taxon>
        <taxon>Halobacteriovorax</taxon>
    </lineage>
</organism>
<proteinExistence type="predicted"/>
<sequence>MKQFNQFIQNNNSFKESYLETLALYREDASSDVEESNEYLSQRFQDFYKEAIFSTKLDSYSNLNFYWFNLIEALIEIISYHSEFEVGQDYEMSESEDAIFNFWHDSNLAKSFLNSLSETKDLLAESKKLVHILEDNIISFFKIHILEEVDQELRYLNVPELGDDNISVYQNGNRILFDKLEDKVLAHINENSKNKHALSTKIDDLTIIFYSDLEDSSSLMTEKIAKAYERLRKYTPDLFEVFKTFTNNIIPIKEKGIVSYSMQTLPGYSSINTFDRDDIDLMDDLLHENGHHVLNSYLNQNELLEELEEKIYYSPWRRALRPIRGIYHAYMTFYWALELFSSLSKQTEHDFTENEFKKIQERAIEEYYMLVFCELDLEKAYKEEIISTEGHEIYLVFKEMVASHRNHILNLEKKINSDSIENIKNELLAARSEYY</sequence>
<keyword evidence="2" id="KW-1185">Reference proteome</keyword>
<dbReference type="NCBIfam" id="TIGR04267">
    <property type="entry name" value="mod_HExxH"/>
    <property type="match status" value="1"/>
</dbReference>
<dbReference type="Proteomes" id="UP000443582">
    <property type="component" value="Unassembled WGS sequence"/>
</dbReference>
<dbReference type="EMBL" id="QDKL01000001">
    <property type="protein sequence ID" value="RZF22985.1"/>
    <property type="molecule type" value="Genomic_DNA"/>
</dbReference>
<reference evidence="2" key="1">
    <citation type="journal article" date="2019" name="Int. J. Syst. Evol. Microbiol.">
        <title>Halobacteriovorax valvorus sp. nov., a novel prokaryotic predator isolated from coastal seawater of China.</title>
        <authorList>
            <person name="Chen M.-X."/>
        </authorList>
    </citation>
    <scope>NUCLEOTIDE SEQUENCE [LARGE SCALE GENOMIC DNA]</scope>
    <source>
        <strain evidence="2">BL9</strain>
    </source>
</reference>